<feature type="transmembrane region" description="Helical" evidence="5">
    <location>
        <begin position="574"/>
        <end position="598"/>
    </location>
</feature>
<keyword evidence="8" id="KW-1185">Reference proteome</keyword>
<dbReference type="OrthoDB" id="294541at2759"/>
<dbReference type="AlphaFoldDB" id="F2UH33"/>
<evidence type="ECO:0000256" key="3">
    <source>
        <dbReference type="ARBA" id="ARBA00022989"/>
    </source>
</evidence>
<feature type="transmembrane region" description="Helical" evidence="5">
    <location>
        <begin position="134"/>
        <end position="156"/>
    </location>
</feature>
<feature type="transmembrane region" description="Helical" evidence="5">
    <location>
        <begin position="209"/>
        <end position="230"/>
    </location>
</feature>
<feature type="transmembrane region" description="Helical" evidence="5">
    <location>
        <begin position="430"/>
        <end position="450"/>
    </location>
</feature>
<feature type="transmembrane region" description="Helical" evidence="5">
    <location>
        <begin position="308"/>
        <end position="328"/>
    </location>
</feature>
<keyword evidence="3 5" id="KW-1133">Transmembrane helix</keyword>
<gene>
    <name evidence="7" type="ORF">PTSG_07549</name>
</gene>
<feature type="transmembrane region" description="Helical" evidence="5">
    <location>
        <begin position="82"/>
        <end position="104"/>
    </location>
</feature>
<dbReference type="Pfam" id="PF01490">
    <property type="entry name" value="Aa_trans"/>
    <property type="match status" value="1"/>
</dbReference>
<evidence type="ECO:0000256" key="5">
    <source>
        <dbReference type="SAM" id="Phobius"/>
    </source>
</evidence>
<feature type="transmembrane region" description="Helical" evidence="5">
    <location>
        <begin position="456"/>
        <end position="474"/>
    </location>
</feature>
<dbReference type="Proteomes" id="UP000007799">
    <property type="component" value="Unassembled WGS sequence"/>
</dbReference>
<evidence type="ECO:0000259" key="6">
    <source>
        <dbReference type="Pfam" id="PF01490"/>
    </source>
</evidence>
<feature type="transmembrane region" description="Helical" evidence="5">
    <location>
        <begin position="52"/>
        <end position="76"/>
    </location>
</feature>
<dbReference type="InParanoid" id="F2UH33"/>
<sequence>MRGEEAARHVAHVEHNAAIKEAQERLDEQLESIDQDVDPRGEEIKGFGGKTIGFWGSFCLNLNNCMGPAMVLLPLLNQQAGWVMPTIALAIMFVLSSLAATMLCEAMQRIPGNFTFEHRFEFATVVKHYYGKRWYIVFQVLYNISLQAFNIAAMIISAEVFDKFIFKIAGHTYALQYQDWPFSFIEYSNDAEHPWCRGDVTQDGCADEYYSVISIGFIVCMAICIPFGYLNLDENMWFQWLSLVGLVVFTVEFLVQFVINMSGSDKMCLHDVVYNETCNYHPDNAVGNFTDNGVHRTPPFHASASGQANVIGMAVFAYSYVVTIPSWVNEKKHRVSVNKAVWVPAIVGLFMKVVVGLLGGWAYWLVYNNKPREGADDILNILVLQNQPQVTQYSAYLWDVTTLIPGIPVLAIMIRYNLLNGRVCNRFWSFFWGVVFPWIVTMFCYERPLLTTFCNWIAIAVQGYINFVVPALLYRSALLRYPDHFDQEAIKGEPRSRTGHFVPLQRRKSMSRARRRVSQASINERSALIRTLSTTYEDEDDLIHDVEEHLDEMPVDAIPPYVFLGGRLIWLNRLLITNIMIAFFTVLSTAAIILNLTLL</sequence>
<reference evidence="7" key="1">
    <citation type="submission" date="2009-08" db="EMBL/GenBank/DDBJ databases">
        <title>Annotation of Salpingoeca rosetta.</title>
        <authorList>
            <consortium name="The Broad Institute Genome Sequencing Platform"/>
            <person name="Russ C."/>
            <person name="Cuomo C."/>
            <person name="Burger G."/>
            <person name="Gray M.W."/>
            <person name="Holland P.W.H."/>
            <person name="King N."/>
            <person name="Lang F.B.F."/>
            <person name="Roger A.J."/>
            <person name="Ruiz-Trillo I."/>
            <person name="Young S.K."/>
            <person name="Zeng Q."/>
            <person name="Gargeya S."/>
            <person name="Alvarado L."/>
            <person name="Berlin A."/>
            <person name="Chapman S.B."/>
            <person name="Chen Z."/>
            <person name="Freedman E."/>
            <person name="Gellesch M."/>
            <person name="Goldberg J."/>
            <person name="Griggs A."/>
            <person name="Gujja S."/>
            <person name="Heilman E."/>
            <person name="Heiman D."/>
            <person name="Howarth C."/>
            <person name="Mehta T."/>
            <person name="Neiman D."/>
            <person name="Pearson M."/>
            <person name="Roberts A."/>
            <person name="Saif S."/>
            <person name="Shea T."/>
            <person name="Shenoy N."/>
            <person name="Sisk P."/>
            <person name="Stolte C."/>
            <person name="Sykes S."/>
            <person name="White J."/>
            <person name="Yandava C."/>
            <person name="Haas B."/>
            <person name="Nusbaum C."/>
            <person name="Birren B."/>
        </authorList>
    </citation>
    <scope>NUCLEOTIDE SEQUENCE [LARGE SCALE GENOMIC DNA]</scope>
    <source>
        <strain evidence="7">ATCC 50818</strain>
    </source>
</reference>
<dbReference type="PANTHER" id="PTHR16189:SF3">
    <property type="entry name" value="AMINO ACID TRANSPORTER TRANSMEMBRANE DOMAIN-CONTAINING PROTEIN"/>
    <property type="match status" value="1"/>
</dbReference>
<protein>
    <recommendedName>
        <fullName evidence="6">Amino acid transporter transmembrane domain-containing protein</fullName>
    </recommendedName>
</protein>
<proteinExistence type="predicted"/>
<organism evidence="8">
    <name type="scientific">Salpingoeca rosetta (strain ATCC 50818 / BSB-021)</name>
    <dbReference type="NCBI Taxonomy" id="946362"/>
    <lineage>
        <taxon>Eukaryota</taxon>
        <taxon>Choanoflagellata</taxon>
        <taxon>Craspedida</taxon>
        <taxon>Salpingoecidae</taxon>
        <taxon>Salpingoeca</taxon>
    </lineage>
</organism>
<dbReference type="PANTHER" id="PTHR16189">
    <property type="entry name" value="TRANSMEMBRANE PROTEIN 104-RELATED"/>
    <property type="match status" value="1"/>
</dbReference>
<keyword evidence="2 5" id="KW-0812">Transmembrane</keyword>
<dbReference type="KEGG" id="sre:PTSG_07549"/>
<comment type="subcellular location">
    <subcellularLocation>
        <location evidence="1">Membrane</location>
    </subcellularLocation>
</comment>
<dbReference type="GeneID" id="16071909"/>
<feature type="domain" description="Amino acid transporter transmembrane" evidence="6">
    <location>
        <begin position="51"/>
        <end position="368"/>
    </location>
</feature>
<evidence type="ECO:0000256" key="4">
    <source>
        <dbReference type="ARBA" id="ARBA00023136"/>
    </source>
</evidence>
<feature type="transmembrane region" description="Helical" evidence="5">
    <location>
        <begin position="340"/>
        <end position="364"/>
    </location>
</feature>
<dbReference type="RefSeq" id="XP_004991347.1">
    <property type="nucleotide sequence ID" value="XM_004991290.1"/>
</dbReference>
<evidence type="ECO:0000256" key="1">
    <source>
        <dbReference type="ARBA" id="ARBA00004370"/>
    </source>
</evidence>
<feature type="transmembrane region" description="Helical" evidence="5">
    <location>
        <begin position="396"/>
        <end position="418"/>
    </location>
</feature>
<evidence type="ECO:0000256" key="2">
    <source>
        <dbReference type="ARBA" id="ARBA00022692"/>
    </source>
</evidence>
<evidence type="ECO:0000313" key="8">
    <source>
        <dbReference type="Proteomes" id="UP000007799"/>
    </source>
</evidence>
<evidence type="ECO:0000313" key="7">
    <source>
        <dbReference type="EMBL" id="EGD76432.1"/>
    </source>
</evidence>
<dbReference type="InterPro" id="IPR013057">
    <property type="entry name" value="AA_transpt_TM"/>
</dbReference>
<dbReference type="EMBL" id="GL832974">
    <property type="protein sequence ID" value="EGD76432.1"/>
    <property type="molecule type" value="Genomic_DNA"/>
</dbReference>
<name>F2UH33_SALR5</name>
<feature type="transmembrane region" description="Helical" evidence="5">
    <location>
        <begin position="237"/>
        <end position="259"/>
    </location>
</feature>
<dbReference type="GO" id="GO:0016020">
    <property type="term" value="C:membrane"/>
    <property type="evidence" value="ECO:0007669"/>
    <property type="project" value="UniProtKB-SubCell"/>
</dbReference>
<dbReference type="OMA" id="EFIVQYF"/>
<accession>F2UH33</accession>
<dbReference type="eggNOG" id="ENOG502QSDW">
    <property type="taxonomic scope" value="Eukaryota"/>
</dbReference>
<keyword evidence="4 5" id="KW-0472">Membrane</keyword>
<dbReference type="STRING" id="946362.F2UH33"/>